<dbReference type="InterPro" id="IPR012318">
    <property type="entry name" value="HTH_CRP"/>
</dbReference>
<accession>A0ABU8RSQ3</accession>
<protein>
    <submittedName>
        <fullName evidence="5">Crp/Fnr family transcriptional regulator</fullName>
    </submittedName>
</protein>
<organism evidence="5 6">
    <name type="scientific">Novosphingobium anseongense</name>
    <dbReference type="NCBI Taxonomy" id="3133436"/>
    <lineage>
        <taxon>Bacteria</taxon>
        <taxon>Pseudomonadati</taxon>
        <taxon>Pseudomonadota</taxon>
        <taxon>Alphaproteobacteria</taxon>
        <taxon>Sphingomonadales</taxon>
        <taxon>Sphingomonadaceae</taxon>
        <taxon>Novosphingobium</taxon>
    </lineage>
</organism>
<name>A0ABU8RSQ3_9SPHN</name>
<dbReference type="Gene3D" id="1.10.10.10">
    <property type="entry name" value="Winged helix-like DNA-binding domain superfamily/Winged helix DNA-binding domain"/>
    <property type="match status" value="1"/>
</dbReference>
<keyword evidence="2" id="KW-0238">DNA-binding</keyword>
<dbReference type="Proteomes" id="UP001361239">
    <property type="component" value="Unassembled WGS sequence"/>
</dbReference>
<evidence type="ECO:0000259" key="4">
    <source>
        <dbReference type="PROSITE" id="PS51063"/>
    </source>
</evidence>
<reference evidence="5 6" key="1">
    <citation type="submission" date="2024-03" db="EMBL/GenBank/DDBJ databases">
        <authorList>
            <person name="Jo J.-H."/>
        </authorList>
    </citation>
    <scope>NUCLEOTIDE SEQUENCE [LARGE SCALE GENOMIC DNA]</scope>
    <source>
        <strain evidence="5 6">PS1R-30</strain>
    </source>
</reference>
<dbReference type="SUPFAM" id="SSF46785">
    <property type="entry name" value="Winged helix' DNA-binding domain"/>
    <property type="match status" value="1"/>
</dbReference>
<keyword evidence="6" id="KW-1185">Reference proteome</keyword>
<evidence type="ECO:0000313" key="6">
    <source>
        <dbReference type="Proteomes" id="UP001361239"/>
    </source>
</evidence>
<sequence>MASYSRDKVIRHEGDQPDVFMLHSGWVASSGSFDDGSRQVVKVHLPGDLMGAPSMGYTAAADTLTALTDVTISKIAPEGIARLFRESPRLAMIMFLLAQEERIILMERLMSVGRRRGAQRLSAFLLHIYDRLCLLDPDWPLSFELPLTLDQIADVLGLHAVHVSRTFSRLEQQGLIHRDHKRIDLINLDELRKQAGFPRRTLMRNAAWLPPSAP</sequence>
<evidence type="ECO:0000256" key="2">
    <source>
        <dbReference type="ARBA" id="ARBA00023125"/>
    </source>
</evidence>
<dbReference type="SMART" id="SM00419">
    <property type="entry name" value="HTH_CRP"/>
    <property type="match status" value="1"/>
</dbReference>
<keyword evidence="3" id="KW-0804">Transcription</keyword>
<dbReference type="EMBL" id="JBBHJZ010000001">
    <property type="protein sequence ID" value="MEJ5976082.1"/>
    <property type="molecule type" value="Genomic_DNA"/>
</dbReference>
<dbReference type="Pfam" id="PF00027">
    <property type="entry name" value="cNMP_binding"/>
    <property type="match status" value="1"/>
</dbReference>
<dbReference type="InterPro" id="IPR036390">
    <property type="entry name" value="WH_DNA-bd_sf"/>
</dbReference>
<dbReference type="InterPro" id="IPR014710">
    <property type="entry name" value="RmlC-like_jellyroll"/>
</dbReference>
<gene>
    <name evidence="5" type="ORF">WG901_05520</name>
</gene>
<dbReference type="PROSITE" id="PS51063">
    <property type="entry name" value="HTH_CRP_2"/>
    <property type="match status" value="1"/>
</dbReference>
<feature type="domain" description="HTH crp-type" evidence="4">
    <location>
        <begin position="115"/>
        <end position="189"/>
    </location>
</feature>
<dbReference type="InterPro" id="IPR018490">
    <property type="entry name" value="cNMP-bd_dom_sf"/>
</dbReference>
<comment type="caution">
    <text evidence="5">The sequence shown here is derived from an EMBL/GenBank/DDBJ whole genome shotgun (WGS) entry which is preliminary data.</text>
</comment>
<evidence type="ECO:0000313" key="5">
    <source>
        <dbReference type="EMBL" id="MEJ5976082.1"/>
    </source>
</evidence>
<dbReference type="RefSeq" id="WP_339586651.1">
    <property type="nucleotide sequence ID" value="NZ_JBBHJZ010000001.1"/>
</dbReference>
<dbReference type="CDD" id="cd00038">
    <property type="entry name" value="CAP_ED"/>
    <property type="match status" value="1"/>
</dbReference>
<proteinExistence type="predicted"/>
<dbReference type="SUPFAM" id="SSF51206">
    <property type="entry name" value="cAMP-binding domain-like"/>
    <property type="match status" value="1"/>
</dbReference>
<dbReference type="Pfam" id="PF13545">
    <property type="entry name" value="HTH_Crp_2"/>
    <property type="match status" value="1"/>
</dbReference>
<evidence type="ECO:0000256" key="3">
    <source>
        <dbReference type="ARBA" id="ARBA00023163"/>
    </source>
</evidence>
<dbReference type="InterPro" id="IPR000595">
    <property type="entry name" value="cNMP-bd_dom"/>
</dbReference>
<evidence type="ECO:0000256" key="1">
    <source>
        <dbReference type="ARBA" id="ARBA00023015"/>
    </source>
</evidence>
<dbReference type="InterPro" id="IPR036388">
    <property type="entry name" value="WH-like_DNA-bd_sf"/>
</dbReference>
<keyword evidence="1" id="KW-0805">Transcription regulation</keyword>
<dbReference type="Gene3D" id="2.60.120.10">
    <property type="entry name" value="Jelly Rolls"/>
    <property type="match status" value="1"/>
</dbReference>